<keyword evidence="3" id="KW-1185">Reference proteome</keyword>
<organism evidence="2 3">
    <name type="scientific">Clunio marinus</name>
    <dbReference type="NCBI Taxonomy" id="568069"/>
    <lineage>
        <taxon>Eukaryota</taxon>
        <taxon>Metazoa</taxon>
        <taxon>Ecdysozoa</taxon>
        <taxon>Arthropoda</taxon>
        <taxon>Hexapoda</taxon>
        <taxon>Insecta</taxon>
        <taxon>Pterygota</taxon>
        <taxon>Neoptera</taxon>
        <taxon>Endopterygota</taxon>
        <taxon>Diptera</taxon>
        <taxon>Nematocera</taxon>
        <taxon>Chironomoidea</taxon>
        <taxon>Chironomidae</taxon>
        <taxon>Clunio</taxon>
    </lineage>
</organism>
<name>A0A1J1HVK6_9DIPT</name>
<protein>
    <submittedName>
        <fullName evidence="2">CLUMA_CG005607, isoform A</fullName>
    </submittedName>
</protein>
<sequence length="86" mass="10080">MFARLLVWFELLQLATSSLDCGQTLLIQRQRMQETFAYKYAEIASMKKYLDHMWKTLSSGKNKKERMKEIELEAVMPLLAHALNQA</sequence>
<evidence type="ECO:0000313" key="3">
    <source>
        <dbReference type="Proteomes" id="UP000183832"/>
    </source>
</evidence>
<dbReference type="EMBL" id="CVRI01000022">
    <property type="protein sequence ID" value="CRK92027.1"/>
    <property type="molecule type" value="Genomic_DNA"/>
</dbReference>
<dbReference type="Proteomes" id="UP000183832">
    <property type="component" value="Unassembled WGS sequence"/>
</dbReference>
<accession>A0A1J1HVK6</accession>
<gene>
    <name evidence="2" type="ORF">CLUMA_CG005607</name>
</gene>
<evidence type="ECO:0000256" key="1">
    <source>
        <dbReference type="SAM" id="SignalP"/>
    </source>
</evidence>
<feature type="chain" id="PRO_5013017932" evidence="1">
    <location>
        <begin position="18"/>
        <end position="86"/>
    </location>
</feature>
<evidence type="ECO:0000313" key="2">
    <source>
        <dbReference type="EMBL" id="CRK92027.1"/>
    </source>
</evidence>
<dbReference type="AlphaFoldDB" id="A0A1J1HVK6"/>
<proteinExistence type="predicted"/>
<keyword evidence="1" id="KW-0732">Signal</keyword>
<reference evidence="2 3" key="1">
    <citation type="submission" date="2015-04" db="EMBL/GenBank/DDBJ databases">
        <authorList>
            <person name="Syromyatnikov M.Y."/>
            <person name="Popov V.N."/>
        </authorList>
    </citation>
    <scope>NUCLEOTIDE SEQUENCE [LARGE SCALE GENOMIC DNA]</scope>
</reference>
<feature type="signal peptide" evidence="1">
    <location>
        <begin position="1"/>
        <end position="17"/>
    </location>
</feature>